<protein>
    <submittedName>
        <fullName evidence="1">Transporter</fullName>
    </submittedName>
</protein>
<reference evidence="1 2" key="1">
    <citation type="submission" date="2019-11" db="EMBL/GenBank/DDBJ databases">
        <title>Type strains purchased from KCTC, JCM and DSMZ.</title>
        <authorList>
            <person name="Lu H."/>
        </authorList>
    </citation>
    <scope>NUCLEOTIDE SEQUENCE [LARGE SCALE GENOMIC DNA]</scope>
    <source>
        <strain evidence="1 2">KCTC 42409</strain>
    </source>
</reference>
<comment type="caution">
    <text evidence="1">The sequence shown here is derived from an EMBL/GenBank/DDBJ whole genome shotgun (WGS) entry which is preliminary data.</text>
</comment>
<keyword evidence="2" id="KW-1185">Reference proteome</keyword>
<evidence type="ECO:0000313" key="1">
    <source>
        <dbReference type="EMBL" id="MTW03052.1"/>
    </source>
</evidence>
<dbReference type="InterPro" id="IPR025737">
    <property type="entry name" value="FApF"/>
</dbReference>
<accession>A0A6L6Q1X3</accession>
<dbReference type="Pfam" id="PF13557">
    <property type="entry name" value="Phenol_MetA_deg"/>
    <property type="match status" value="1"/>
</dbReference>
<gene>
    <name evidence="1" type="ORF">GM668_13250</name>
</gene>
<dbReference type="OrthoDB" id="8639774at2"/>
<name>A0A6L6Q1X3_9BURK</name>
<evidence type="ECO:0000313" key="2">
    <source>
        <dbReference type="Proteomes" id="UP000484015"/>
    </source>
</evidence>
<sequence length="373" mass="39296">MPAATRRNGDDMHTWKTTAAAIVAACVATQPAAAADNFQLRYNLAGNLGGELFAARDQVGWAGGLALTAMENSRVTGDNGLALTRTIPGGTVPLPNTPSALYPAYSASVAQVAGTGTQKQANLGLAYITEEHYGGGRLAFLLNVPFAKKTQRFEAMAATPALNWSPAIPAPVRAAVTASFNRQYQAQIGIQAGESSGETTGMGDVEVQAGWRYVQDQLRVLAGASVVLPTGKYSAAAGPDTGYGNYTTFRPAVQATWLPVAGVALSGKVTWAVNTRNRDNDVRSGNWAGLELAAGYQTSLGVLGLNGLRVQQYQADSGNPWGSGKLRSTNAGVFYTVRLEPVNAAMTLQYMATTASRNARHGNFSQLRITKFF</sequence>
<organism evidence="1 2">
    <name type="scientific">Pseudoduganella ginsengisoli</name>
    <dbReference type="NCBI Taxonomy" id="1462440"/>
    <lineage>
        <taxon>Bacteria</taxon>
        <taxon>Pseudomonadati</taxon>
        <taxon>Pseudomonadota</taxon>
        <taxon>Betaproteobacteria</taxon>
        <taxon>Burkholderiales</taxon>
        <taxon>Oxalobacteraceae</taxon>
        <taxon>Telluria group</taxon>
        <taxon>Pseudoduganella</taxon>
    </lineage>
</organism>
<dbReference type="AlphaFoldDB" id="A0A6L6Q1X3"/>
<proteinExistence type="predicted"/>
<dbReference type="EMBL" id="WNLA01000007">
    <property type="protein sequence ID" value="MTW03052.1"/>
    <property type="molecule type" value="Genomic_DNA"/>
</dbReference>
<dbReference type="Proteomes" id="UP000484015">
    <property type="component" value="Unassembled WGS sequence"/>
</dbReference>